<organism evidence="1 2">
    <name type="scientific">Kitasatospora purpeofusca</name>
    <dbReference type="NCBI Taxonomy" id="67352"/>
    <lineage>
        <taxon>Bacteria</taxon>
        <taxon>Bacillati</taxon>
        <taxon>Actinomycetota</taxon>
        <taxon>Actinomycetes</taxon>
        <taxon>Kitasatosporales</taxon>
        <taxon>Streptomycetaceae</taxon>
        <taxon>Kitasatospora</taxon>
    </lineage>
</organism>
<proteinExistence type="predicted"/>
<reference evidence="1" key="1">
    <citation type="submission" date="2022-10" db="EMBL/GenBank/DDBJ databases">
        <title>The complete genomes of actinobacterial strains from the NBC collection.</title>
        <authorList>
            <person name="Joergensen T.S."/>
            <person name="Alvarez Arevalo M."/>
            <person name="Sterndorff E.B."/>
            <person name="Faurdal D."/>
            <person name="Vuksanovic O."/>
            <person name="Mourched A.-S."/>
            <person name="Charusanti P."/>
            <person name="Shaw S."/>
            <person name="Blin K."/>
            <person name="Weber T."/>
        </authorList>
    </citation>
    <scope>NUCLEOTIDE SEQUENCE</scope>
    <source>
        <strain evidence="1">NBC_00222</strain>
    </source>
</reference>
<dbReference type="Proteomes" id="UP001432222">
    <property type="component" value="Chromosome"/>
</dbReference>
<name>A0ABZ1TWY4_9ACTN</name>
<sequence>MDIIKETAEVGVWRGTGNLDEEALENIEYFPDLIDDAEDADSAELAAALADTMEAWLQDAASDGTGRPGVVYVWYDDHAGQLRMSFVSAGRDDLPFRASLLFVDRAQDVVEEFLAREYRDPSDQLKVFALEVAGAV</sequence>
<keyword evidence="2" id="KW-1185">Reference proteome</keyword>
<protein>
    <submittedName>
        <fullName evidence="1">Uncharacterized protein</fullName>
    </submittedName>
</protein>
<gene>
    <name evidence="1" type="ORF">OHA16_09960</name>
</gene>
<dbReference type="EMBL" id="CP108110">
    <property type="protein sequence ID" value="WUQ83273.1"/>
    <property type="molecule type" value="Genomic_DNA"/>
</dbReference>
<evidence type="ECO:0000313" key="1">
    <source>
        <dbReference type="EMBL" id="WUQ83273.1"/>
    </source>
</evidence>
<evidence type="ECO:0000313" key="2">
    <source>
        <dbReference type="Proteomes" id="UP001432222"/>
    </source>
</evidence>
<accession>A0ABZ1TWY4</accession>
<dbReference type="RefSeq" id="WP_328954306.1">
    <property type="nucleotide sequence ID" value="NZ_CP108110.1"/>
</dbReference>